<organism evidence="3">
    <name type="scientific">Hydatigena taeniaeformis</name>
    <name type="common">Feline tapeworm</name>
    <name type="synonym">Taenia taeniaeformis</name>
    <dbReference type="NCBI Taxonomy" id="6205"/>
    <lineage>
        <taxon>Eukaryota</taxon>
        <taxon>Metazoa</taxon>
        <taxon>Spiralia</taxon>
        <taxon>Lophotrochozoa</taxon>
        <taxon>Platyhelminthes</taxon>
        <taxon>Cestoda</taxon>
        <taxon>Eucestoda</taxon>
        <taxon>Cyclophyllidea</taxon>
        <taxon>Taeniidae</taxon>
        <taxon>Hydatigera</taxon>
    </lineage>
</organism>
<evidence type="ECO:0000313" key="3">
    <source>
        <dbReference type="WBParaSite" id="TTAC_0001066401-mRNA-1"/>
    </source>
</evidence>
<proteinExistence type="predicted"/>
<protein>
    <submittedName>
        <fullName evidence="3">TGS domain-containing protein</fullName>
    </submittedName>
</protein>
<evidence type="ECO:0000313" key="2">
    <source>
        <dbReference type="Proteomes" id="UP000274429"/>
    </source>
</evidence>
<dbReference type="Gene3D" id="3.30.110.10">
    <property type="entry name" value="Translation initiation factor 3 (IF-3), C-terminal domain"/>
    <property type="match status" value="1"/>
</dbReference>
<accession>A0A0R3XAT7</accession>
<dbReference type="WBParaSite" id="TTAC_0001066401-mRNA-1">
    <property type="protein sequence ID" value="TTAC_0001066401-mRNA-1"/>
    <property type="gene ID" value="TTAC_0001066401"/>
</dbReference>
<dbReference type="STRING" id="6205.A0A0R3XAT7"/>
<name>A0A0R3XAT7_HYDTA</name>
<reference evidence="3" key="1">
    <citation type="submission" date="2017-02" db="UniProtKB">
        <authorList>
            <consortium name="WormBaseParasite"/>
        </authorList>
    </citation>
    <scope>IDENTIFICATION</scope>
</reference>
<dbReference type="InterPro" id="IPR036788">
    <property type="entry name" value="T_IF-3_C_sf"/>
</dbReference>
<dbReference type="AlphaFoldDB" id="A0A0R3XAT7"/>
<dbReference type="EMBL" id="UYWX01021986">
    <property type="protein sequence ID" value="VDM35627.1"/>
    <property type="molecule type" value="Genomic_DNA"/>
</dbReference>
<dbReference type="GO" id="GO:0006413">
    <property type="term" value="P:translational initiation"/>
    <property type="evidence" value="ECO:0007669"/>
    <property type="project" value="InterPro"/>
</dbReference>
<dbReference type="SUPFAM" id="SSF55200">
    <property type="entry name" value="Translation initiation factor IF3, C-terminal domain"/>
    <property type="match status" value="1"/>
</dbReference>
<gene>
    <name evidence="1" type="ORF">TTAC_LOCUS10647</name>
</gene>
<evidence type="ECO:0000313" key="1">
    <source>
        <dbReference type="EMBL" id="VDM35627.1"/>
    </source>
</evidence>
<sequence length="276" mass="30919">MLRGLCYFTEMGWTIRARRPIFLSLSQRRKCGDKQRRDQILRESEALGVLTRNADVQVYLSPDLSKSLREELSSAEVGLVKVKSSVLKDLFRKGSVTMKVVCSINASLHILSNLITLELMSKQLSIEDRGTLPVLEVSPILNANGCAVGSALASPRAKVLKLRTTIDDHMMGVKVRQISELLAKGYEVIVSVRLPPKQMKHLTGTLVLSDEQKLSVQKVSRIPLLAISLAFAAFQKLYESNAQRFMNAFRDCSSKPPKLIQNKDFQEFTIILCDQQ</sequence>
<reference evidence="1 2" key="2">
    <citation type="submission" date="2018-11" db="EMBL/GenBank/DDBJ databases">
        <authorList>
            <consortium name="Pathogen Informatics"/>
        </authorList>
    </citation>
    <scope>NUCLEOTIDE SEQUENCE [LARGE SCALE GENOMIC DNA]</scope>
</reference>
<dbReference type="OrthoDB" id="6256931at2759"/>
<dbReference type="Proteomes" id="UP000274429">
    <property type="component" value="Unassembled WGS sequence"/>
</dbReference>
<keyword evidence="2" id="KW-1185">Reference proteome</keyword>